<dbReference type="EMBL" id="SUMC01000007">
    <property type="protein sequence ID" value="TKA11621.1"/>
    <property type="molecule type" value="Genomic_DNA"/>
</dbReference>
<feature type="transmembrane region" description="Helical" evidence="7">
    <location>
        <begin position="128"/>
        <end position="146"/>
    </location>
</feature>
<reference evidence="8 9" key="1">
    <citation type="submission" date="2019-04" db="EMBL/GenBank/DDBJ databases">
        <title>Streptomyces oryziradicis sp. nov., a novel actinomycete isolated from rhizosphere soil of rice (Oryza sativa L.).</title>
        <authorList>
            <person name="Li C."/>
        </authorList>
    </citation>
    <scope>NUCLEOTIDE SEQUENCE [LARGE SCALE GENOMIC DNA]</scope>
    <source>
        <strain evidence="8 9">NEAU-C40</strain>
    </source>
</reference>
<dbReference type="OrthoDB" id="4156843at2"/>
<keyword evidence="4 7" id="KW-0812">Transmembrane</keyword>
<feature type="transmembrane region" description="Helical" evidence="7">
    <location>
        <begin position="254"/>
        <end position="277"/>
    </location>
</feature>
<name>A0A4U0ST71_9ACTN</name>
<keyword evidence="3" id="KW-1003">Cell membrane</keyword>
<keyword evidence="9" id="KW-1185">Reference proteome</keyword>
<comment type="similarity">
    <text evidence="2">Belongs to the polysaccharide synthase family.</text>
</comment>
<comment type="subcellular location">
    <subcellularLocation>
        <location evidence="1">Cell membrane</location>
        <topology evidence="1">Multi-pass membrane protein</topology>
    </subcellularLocation>
</comment>
<evidence type="ECO:0000313" key="8">
    <source>
        <dbReference type="EMBL" id="TKA11621.1"/>
    </source>
</evidence>
<evidence type="ECO:0000256" key="3">
    <source>
        <dbReference type="ARBA" id="ARBA00022475"/>
    </source>
</evidence>
<dbReference type="PANTHER" id="PTHR30250:SF10">
    <property type="entry name" value="LIPOPOLYSACCHARIDE BIOSYNTHESIS PROTEIN WZXC"/>
    <property type="match status" value="1"/>
</dbReference>
<feature type="transmembrane region" description="Helical" evidence="7">
    <location>
        <begin position="420"/>
        <end position="443"/>
    </location>
</feature>
<gene>
    <name evidence="8" type="ORF">FCI23_09735</name>
</gene>
<evidence type="ECO:0000256" key="5">
    <source>
        <dbReference type="ARBA" id="ARBA00022989"/>
    </source>
</evidence>
<evidence type="ECO:0000256" key="2">
    <source>
        <dbReference type="ARBA" id="ARBA00007430"/>
    </source>
</evidence>
<evidence type="ECO:0000256" key="4">
    <source>
        <dbReference type="ARBA" id="ARBA00022692"/>
    </source>
</evidence>
<dbReference type="Pfam" id="PF13440">
    <property type="entry name" value="Polysacc_synt_3"/>
    <property type="match status" value="1"/>
</dbReference>
<dbReference type="AlphaFoldDB" id="A0A4U0ST71"/>
<feature type="transmembrane region" description="Helical" evidence="7">
    <location>
        <begin position="449"/>
        <end position="469"/>
    </location>
</feature>
<protein>
    <recommendedName>
        <fullName evidence="10">Polysaccharide biosynthesis protein</fullName>
    </recommendedName>
</protein>
<evidence type="ECO:0000313" key="9">
    <source>
        <dbReference type="Proteomes" id="UP000305778"/>
    </source>
</evidence>
<feature type="transmembrane region" description="Helical" evidence="7">
    <location>
        <begin position="298"/>
        <end position="324"/>
    </location>
</feature>
<dbReference type="Proteomes" id="UP000305778">
    <property type="component" value="Unassembled WGS sequence"/>
</dbReference>
<dbReference type="PANTHER" id="PTHR30250">
    <property type="entry name" value="PST FAMILY PREDICTED COLANIC ACID TRANSPORTER"/>
    <property type="match status" value="1"/>
</dbReference>
<accession>A0A4U0ST71</accession>
<evidence type="ECO:0000256" key="6">
    <source>
        <dbReference type="ARBA" id="ARBA00023136"/>
    </source>
</evidence>
<evidence type="ECO:0000256" key="7">
    <source>
        <dbReference type="SAM" id="Phobius"/>
    </source>
</evidence>
<feature type="transmembrane region" description="Helical" evidence="7">
    <location>
        <begin position="53"/>
        <end position="72"/>
    </location>
</feature>
<feature type="transmembrane region" description="Helical" evidence="7">
    <location>
        <begin position="93"/>
        <end position="116"/>
    </location>
</feature>
<feature type="transmembrane region" description="Helical" evidence="7">
    <location>
        <begin position="330"/>
        <end position="351"/>
    </location>
</feature>
<feature type="transmembrane region" description="Helical" evidence="7">
    <location>
        <begin position="363"/>
        <end position="382"/>
    </location>
</feature>
<dbReference type="InterPro" id="IPR050833">
    <property type="entry name" value="Poly_Biosynth_Transport"/>
</dbReference>
<dbReference type="GO" id="GO:0005886">
    <property type="term" value="C:plasma membrane"/>
    <property type="evidence" value="ECO:0007669"/>
    <property type="project" value="UniProtKB-SubCell"/>
</dbReference>
<proteinExistence type="inferred from homology"/>
<feature type="transmembrane region" description="Helical" evidence="7">
    <location>
        <begin position="222"/>
        <end position="242"/>
    </location>
</feature>
<organism evidence="8 9">
    <name type="scientific">Actinacidiphila oryziradicis</name>
    <dbReference type="NCBI Taxonomy" id="2571141"/>
    <lineage>
        <taxon>Bacteria</taxon>
        <taxon>Bacillati</taxon>
        <taxon>Actinomycetota</taxon>
        <taxon>Actinomycetes</taxon>
        <taxon>Kitasatosporales</taxon>
        <taxon>Streptomycetaceae</taxon>
        <taxon>Actinacidiphila</taxon>
    </lineage>
</organism>
<evidence type="ECO:0008006" key="10">
    <source>
        <dbReference type="Google" id="ProtNLM"/>
    </source>
</evidence>
<evidence type="ECO:0000256" key="1">
    <source>
        <dbReference type="ARBA" id="ARBA00004651"/>
    </source>
</evidence>
<sequence>MNVADRDRAQPHAARSVIASLGWNYVGATVAVPLQLAYTAYTGRTVALSSFGSYAIALTMVQLVGFFANAGLSAHLLRAERLTLQTVRAARHLSVVSGVIGFALIETVAPICGALWRMPELIPFMRLLGYQFLFQPVVTVTIAVLRRAGRARAAVTAEVAGQSTGFAVSVLLLACGWNPLGLAAAQPASAVASLTVATLWLHRCALSSGPPVGARDLLAPSGFLAGYSLVQFVTNSVPMWVAGRLFGPGTTGSYSRAALLTGLPLTFLAQGLVWAATPALAERQGLGIPLGRSVEHTLCMASATAFIGFGAMAGFGPAALSLLLGPGWGAAAALVPMLALGAAMALLCSFGGSIDQVRGAPRALIGTQLAVMTATAAGVVAAAALHSIVVLAGAAAAGQAVGHLSQLMRWHRSGLLRVGVALRMHLIHAAVGAALGGTAALGADGRSRTAAVMCSLAAMLPVVVGCALLRRRLPLYAAAVAVGLNR</sequence>
<feature type="transmembrane region" description="Helical" evidence="7">
    <location>
        <begin position="21"/>
        <end position="41"/>
    </location>
</feature>
<keyword evidence="6 7" id="KW-0472">Membrane</keyword>
<keyword evidence="5 7" id="KW-1133">Transmembrane helix</keyword>
<comment type="caution">
    <text evidence="8">The sequence shown here is derived from an EMBL/GenBank/DDBJ whole genome shotgun (WGS) entry which is preliminary data.</text>
</comment>